<name>A0A8S9Y922_9TREM</name>
<dbReference type="Proteomes" id="UP000822476">
    <property type="component" value="Unassembled WGS sequence"/>
</dbReference>
<sequence length="64" mass="7322">MNGDICCDLPLEEMLEFHKSLGPGDRFLLMATEATRQQSLKFGCIVENPETHEVGGRFFMFNRN</sequence>
<dbReference type="EMBL" id="JTDE01021837">
    <property type="protein sequence ID" value="KAF7232399.1"/>
    <property type="molecule type" value="Genomic_DNA"/>
</dbReference>
<keyword evidence="2" id="KW-1185">Reference proteome</keyword>
<evidence type="ECO:0000313" key="2">
    <source>
        <dbReference type="Proteomes" id="UP000822476"/>
    </source>
</evidence>
<gene>
    <name evidence="1" type="ORF">EG68_12266</name>
</gene>
<protein>
    <submittedName>
        <fullName evidence="1">Uncharacterized protein</fullName>
    </submittedName>
</protein>
<accession>A0A8S9Y922</accession>
<comment type="caution">
    <text evidence="1">The sequence shown here is derived from an EMBL/GenBank/DDBJ whole genome shotgun (WGS) entry which is preliminary data.</text>
</comment>
<dbReference type="AlphaFoldDB" id="A0A8S9Y922"/>
<organism evidence="1 2">
    <name type="scientific">Paragonimus skrjabini miyazakii</name>
    <dbReference type="NCBI Taxonomy" id="59628"/>
    <lineage>
        <taxon>Eukaryota</taxon>
        <taxon>Metazoa</taxon>
        <taxon>Spiralia</taxon>
        <taxon>Lophotrochozoa</taxon>
        <taxon>Platyhelminthes</taxon>
        <taxon>Trematoda</taxon>
        <taxon>Digenea</taxon>
        <taxon>Plagiorchiida</taxon>
        <taxon>Troglotremata</taxon>
        <taxon>Troglotrematidae</taxon>
        <taxon>Paragonimus</taxon>
    </lineage>
</organism>
<proteinExistence type="predicted"/>
<dbReference type="OrthoDB" id="285674at2759"/>
<evidence type="ECO:0000313" key="1">
    <source>
        <dbReference type="EMBL" id="KAF7232399.1"/>
    </source>
</evidence>
<reference evidence="1" key="1">
    <citation type="submission" date="2019-07" db="EMBL/GenBank/DDBJ databases">
        <title>Annotation for the trematode Paragonimus miyazaki's.</title>
        <authorList>
            <person name="Choi Y.-J."/>
        </authorList>
    </citation>
    <scope>NUCLEOTIDE SEQUENCE</scope>
    <source>
        <strain evidence="1">Japan</strain>
    </source>
</reference>